<name>A0A1H9SK18_9BACI</name>
<feature type="region of interest" description="Disordered" evidence="1">
    <location>
        <begin position="34"/>
        <end position="102"/>
    </location>
</feature>
<protein>
    <submittedName>
        <fullName evidence="3">Uncharacterized protein</fullName>
    </submittedName>
</protein>
<accession>A0A1H9SK18</accession>
<evidence type="ECO:0000256" key="1">
    <source>
        <dbReference type="SAM" id="MobiDB-lite"/>
    </source>
</evidence>
<evidence type="ECO:0000256" key="2">
    <source>
        <dbReference type="SAM" id="SignalP"/>
    </source>
</evidence>
<dbReference type="EMBL" id="FOGT01000004">
    <property type="protein sequence ID" value="SER85322.1"/>
    <property type="molecule type" value="Genomic_DNA"/>
</dbReference>
<feature type="compositionally biased region" description="Acidic residues" evidence="1">
    <location>
        <begin position="291"/>
        <end position="307"/>
    </location>
</feature>
<keyword evidence="4" id="KW-1185">Reference proteome</keyword>
<feature type="signal peptide" evidence="2">
    <location>
        <begin position="1"/>
        <end position="24"/>
    </location>
</feature>
<dbReference type="PROSITE" id="PS51257">
    <property type="entry name" value="PROKAR_LIPOPROTEIN"/>
    <property type="match status" value="1"/>
</dbReference>
<dbReference type="Proteomes" id="UP000198571">
    <property type="component" value="Unassembled WGS sequence"/>
</dbReference>
<gene>
    <name evidence="3" type="ORF">SAMN05518684_104267</name>
</gene>
<evidence type="ECO:0000313" key="4">
    <source>
        <dbReference type="Proteomes" id="UP000198571"/>
    </source>
</evidence>
<keyword evidence="2" id="KW-0732">Signal</keyword>
<feature type="chain" id="PRO_5011657769" evidence="2">
    <location>
        <begin position="25"/>
        <end position="307"/>
    </location>
</feature>
<dbReference type="AlphaFoldDB" id="A0A1H9SK18"/>
<organism evidence="3 4">
    <name type="scientific">Salipaludibacillus aurantiacus</name>
    <dbReference type="NCBI Taxonomy" id="1601833"/>
    <lineage>
        <taxon>Bacteria</taxon>
        <taxon>Bacillati</taxon>
        <taxon>Bacillota</taxon>
        <taxon>Bacilli</taxon>
        <taxon>Bacillales</taxon>
        <taxon>Bacillaceae</taxon>
    </lineage>
</organism>
<sequence>MKGVEKMRAISKVFIFGALSLALAACGGNEDNGNNNLNGNNTNNENNNVEENNNNEVNNNEEDNNMNAENNNDESIEDNASVEEDGDAETAELPVTVDQDADENELVFEMDGEEYSRTAEVYETDFGKEVKILEGMEADYEELGNQIKADFTVEDESHEMYGLTFTVHEAFSYNGDEIMVQDVDVDRTMTLESSVIENAGHVENFNAYKVEDDEATPFHFYFEVEGDASQPGQWSEAVRGNDYKQYNFYEVVEEGRYIVTIQFPSEVDEEFEATAIAMALSYGPEGTTADLSEEEVEEEEAEGEGNE</sequence>
<feature type="compositionally biased region" description="Acidic residues" evidence="1">
    <location>
        <begin position="71"/>
        <end position="90"/>
    </location>
</feature>
<evidence type="ECO:0000313" key="3">
    <source>
        <dbReference type="EMBL" id="SER85322.1"/>
    </source>
</evidence>
<proteinExistence type="predicted"/>
<reference evidence="4" key="1">
    <citation type="submission" date="2016-10" db="EMBL/GenBank/DDBJ databases">
        <authorList>
            <person name="Varghese N."/>
            <person name="Submissions S."/>
        </authorList>
    </citation>
    <scope>NUCLEOTIDE SEQUENCE [LARGE SCALE GENOMIC DNA]</scope>
    <source>
        <strain evidence="4">S9</strain>
    </source>
</reference>
<feature type="region of interest" description="Disordered" evidence="1">
    <location>
        <begin position="284"/>
        <end position="307"/>
    </location>
</feature>
<feature type="compositionally biased region" description="Low complexity" evidence="1">
    <location>
        <begin position="34"/>
        <end position="58"/>
    </location>
</feature>